<feature type="modified residue" description="4-aspartylphosphate" evidence="1">
    <location>
        <position position="54"/>
    </location>
</feature>
<evidence type="ECO:0000259" key="2">
    <source>
        <dbReference type="PROSITE" id="PS50110"/>
    </source>
</evidence>
<dbReference type="GO" id="GO:0003677">
    <property type="term" value="F:DNA binding"/>
    <property type="evidence" value="ECO:0007669"/>
    <property type="project" value="UniProtKB-KW"/>
</dbReference>
<dbReference type="SMART" id="SM00448">
    <property type="entry name" value="REC"/>
    <property type="match status" value="1"/>
</dbReference>
<protein>
    <submittedName>
        <fullName evidence="4">DNA-binding response regulator</fullName>
    </submittedName>
</protein>
<organism evidence="4 5">
    <name type="scientific">Mucilaginibacter galii</name>
    <dbReference type="NCBI Taxonomy" id="2005073"/>
    <lineage>
        <taxon>Bacteria</taxon>
        <taxon>Pseudomonadati</taxon>
        <taxon>Bacteroidota</taxon>
        <taxon>Sphingobacteriia</taxon>
        <taxon>Sphingobacteriales</taxon>
        <taxon>Sphingobacteriaceae</taxon>
        <taxon>Mucilaginibacter</taxon>
    </lineage>
</organism>
<accession>A0A917JA90</accession>
<dbReference type="Gene3D" id="3.40.50.2300">
    <property type="match status" value="1"/>
</dbReference>
<dbReference type="SMART" id="SM00850">
    <property type="entry name" value="LytTR"/>
    <property type="match status" value="1"/>
</dbReference>
<keyword evidence="1" id="KW-0597">Phosphoprotein</keyword>
<dbReference type="AlphaFoldDB" id="A0A917JA90"/>
<proteinExistence type="predicted"/>
<dbReference type="GO" id="GO:0000156">
    <property type="term" value="F:phosphorelay response regulator activity"/>
    <property type="evidence" value="ECO:0007669"/>
    <property type="project" value="InterPro"/>
</dbReference>
<gene>
    <name evidence="4" type="ORF">GCM10011425_20640</name>
</gene>
<dbReference type="PANTHER" id="PTHR37299">
    <property type="entry name" value="TRANSCRIPTIONAL REGULATOR-RELATED"/>
    <property type="match status" value="1"/>
</dbReference>
<dbReference type="InterPro" id="IPR011006">
    <property type="entry name" value="CheY-like_superfamily"/>
</dbReference>
<sequence length="252" mass="28469">MIRCLAVDDEAYAVKIIADYINKIPFLELVGTTTSAIDALGQVQQGGIDLVFLDIQMPDLTGIQFLKLCGSKCKVILTTAYPEYALEGYEHDVIDYLLKPVAFDRFFKAAQKAQVQLQPSASPFRAPVATTPLPAPEAPPLPAPQADYMFIKGDSKNKFLKVSYDDILYVEGLKNYVSVFMPQQRLVTYQTLRDLETQLPQPPFYRVHKSYIISLDKIRMVDGHTVYIQDQAIPIGETYRDGFYKMIRENPS</sequence>
<dbReference type="EMBL" id="BMDO01000005">
    <property type="protein sequence ID" value="GGI50852.1"/>
    <property type="molecule type" value="Genomic_DNA"/>
</dbReference>
<dbReference type="InterPro" id="IPR001789">
    <property type="entry name" value="Sig_transdc_resp-reg_receiver"/>
</dbReference>
<reference evidence="4" key="1">
    <citation type="journal article" date="2014" name="Int. J. Syst. Evol. Microbiol.">
        <title>Complete genome sequence of Corynebacterium casei LMG S-19264T (=DSM 44701T), isolated from a smear-ripened cheese.</title>
        <authorList>
            <consortium name="US DOE Joint Genome Institute (JGI-PGF)"/>
            <person name="Walter F."/>
            <person name="Albersmeier A."/>
            <person name="Kalinowski J."/>
            <person name="Ruckert C."/>
        </authorList>
    </citation>
    <scope>NUCLEOTIDE SEQUENCE</scope>
    <source>
        <strain evidence="4">CCM 8711</strain>
    </source>
</reference>
<evidence type="ECO:0000313" key="4">
    <source>
        <dbReference type="EMBL" id="GGI50852.1"/>
    </source>
</evidence>
<reference evidence="4" key="2">
    <citation type="submission" date="2020-09" db="EMBL/GenBank/DDBJ databases">
        <authorList>
            <person name="Sun Q."/>
            <person name="Sedlacek I."/>
        </authorList>
    </citation>
    <scope>NUCLEOTIDE SEQUENCE</scope>
    <source>
        <strain evidence="4">CCM 8711</strain>
    </source>
</reference>
<comment type="caution">
    <text evidence="4">The sequence shown here is derived from an EMBL/GenBank/DDBJ whole genome shotgun (WGS) entry which is preliminary data.</text>
</comment>
<dbReference type="PANTHER" id="PTHR37299:SF1">
    <property type="entry name" value="STAGE 0 SPORULATION PROTEIN A HOMOLOG"/>
    <property type="match status" value="1"/>
</dbReference>
<feature type="domain" description="Response regulatory" evidence="2">
    <location>
        <begin position="3"/>
        <end position="114"/>
    </location>
</feature>
<dbReference type="InterPro" id="IPR007492">
    <property type="entry name" value="LytTR_DNA-bd_dom"/>
</dbReference>
<dbReference type="RefSeq" id="WP_188416386.1">
    <property type="nucleotide sequence ID" value="NZ_BMDO01000005.1"/>
</dbReference>
<keyword evidence="5" id="KW-1185">Reference proteome</keyword>
<dbReference type="PROSITE" id="PS50110">
    <property type="entry name" value="RESPONSE_REGULATORY"/>
    <property type="match status" value="1"/>
</dbReference>
<feature type="domain" description="HTH LytTR-type" evidence="3">
    <location>
        <begin position="151"/>
        <end position="222"/>
    </location>
</feature>
<dbReference type="PROSITE" id="PS50930">
    <property type="entry name" value="HTH_LYTTR"/>
    <property type="match status" value="1"/>
</dbReference>
<keyword evidence="4" id="KW-0238">DNA-binding</keyword>
<dbReference type="SUPFAM" id="SSF52172">
    <property type="entry name" value="CheY-like"/>
    <property type="match status" value="1"/>
</dbReference>
<dbReference type="Pfam" id="PF04397">
    <property type="entry name" value="LytTR"/>
    <property type="match status" value="1"/>
</dbReference>
<evidence type="ECO:0000259" key="3">
    <source>
        <dbReference type="PROSITE" id="PS50930"/>
    </source>
</evidence>
<dbReference type="Proteomes" id="UP000662074">
    <property type="component" value="Unassembled WGS sequence"/>
</dbReference>
<dbReference type="Pfam" id="PF00072">
    <property type="entry name" value="Response_reg"/>
    <property type="match status" value="1"/>
</dbReference>
<evidence type="ECO:0000256" key="1">
    <source>
        <dbReference type="PROSITE-ProRule" id="PRU00169"/>
    </source>
</evidence>
<dbReference type="InterPro" id="IPR046947">
    <property type="entry name" value="LytR-like"/>
</dbReference>
<dbReference type="Gene3D" id="2.40.50.1020">
    <property type="entry name" value="LytTr DNA-binding domain"/>
    <property type="match status" value="1"/>
</dbReference>
<evidence type="ECO:0000313" key="5">
    <source>
        <dbReference type="Proteomes" id="UP000662074"/>
    </source>
</evidence>
<name>A0A917JA90_9SPHI</name>